<evidence type="ECO:0000256" key="1">
    <source>
        <dbReference type="SAM" id="Phobius"/>
    </source>
</evidence>
<dbReference type="EMBL" id="WOYG01000001">
    <property type="protein sequence ID" value="NLV08899.1"/>
    <property type="molecule type" value="Genomic_DNA"/>
</dbReference>
<protein>
    <recommendedName>
        <fullName evidence="4">DUF1648 domain-containing protein</fullName>
    </recommendedName>
</protein>
<name>A0A847U7F2_9EURY</name>
<dbReference type="AlphaFoldDB" id="A0A847U7F2"/>
<reference evidence="2" key="1">
    <citation type="submission" date="2019-12" db="EMBL/GenBank/DDBJ databases">
        <title>Whole-genome sequence of Halomicrobium mukohataei pws1.</title>
        <authorList>
            <person name="Verma D.K."/>
            <person name="Gopal K."/>
            <person name="Prasad E.S."/>
        </authorList>
    </citation>
    <scope>NUCLEOTIDE SEQUENCE</scope>
    <source>
        <strain evidence="2">Pws1</strain>
    </source>
</reference>
<evidence type="ECO:0000313" key="2">
    <source>
        <dbReference type="EMBL" id="NLV08899.1"/>
    </source>
</evidence>
<feature type="transmembrane region" description="Helical" evidence="1">
    <location>
        <begin position="56"/>
        <end position="72"/>
    </location>
</feature>
<organism evidence="2 3">
    <name type="scientific">Halomicrobium mukohataei</name>
    <dbReference type="NCBI Taxonomy" id="57705"/>
    <lineage>
        <taxon>Archaea</taxon>
        <taxon>Methanobacteriati</taxon>
        <taxon>Methanobacteriota</taxon>
        <taxon>Stenosarchaea group</taxon>
        <taxon>Halobacteria</taxon>
        <taxon>Halobacteriales</taxon>
        <taxon>Haloarculaceae</taxon>
        <taxon>Halomicrobium</taxon>
    </lineage>
</organism>
<comment type="caution">
    <text evidence="2">The sequence shown here is derived from an EMBL/GenBank/DDBJ whole genome shotgun (WGS) entry which is preliminary data.</text>
</comment>
<dbReference type="OrthoDB" id="313564at2157"/>
<accession>A0A847U7F2</accession>
<proteinExistence type="predicted"/>
<sequence length="114" mass="12234">MTVSRRALPELTSLGLVLATAASGFLLAPSLPETMIVGWHIGVDGELSVTRGPRLLGLTVLPALSVTAYLCLRPARLLLDLETAVRPQYYETLVHLVLGALAFGQAWLLTVNLQ</sequence>
<keyword evidence="1" id="KW-1133">Transmembrane helix</keyword>
<evidence type="ECO:0000313" key="3">
    <source>
        <dbReference type="Proteomes" id="UP000608662"/>
    </source>
</evidence>
<gene>
    <name evidence="2" type="ORF">GOC74_02995</name>
</gene>
<feature type="transmembrane region" description="Helical" evidence="1">
    <location>
        <begin position="93"/>
        <end position="113"/>
    </location>
</feature>
<keyword evidence="1" id="KW-0472">Membrane</keyword>
<dbReference type="Proteomes" id="UP000608662">
    <property type="component" value="Unassembled WGS sequence"/>
</dbReference>
<evidence type="ECO:0008006" key="4">
    <source>
        <dbReference type="Google" id="ProtNLM"/>
    </source>
</evidence>
<dbReference type="RefSeq" id="WP_170092847.1">
    <property type="nucleotide sequence ID" value="NZ_WOYG01000001.1"/>
</dbReference>
<keyword evidence="1" id="KW-0812">Transmembrane</keyword>